<dbReference type="InterPro" id="IPR001296">
    <property type="entry name" value="Glyco_trans_1"/>
</dbReference>
<dbReference type="Gene3D" id="3.40.50.2000">
    <property type="entry name" value="Glycogen Phosphorylase B"/>
    <property type="match status" value="2"/>
</dbReference>
<dbReference type="GO" id="GO:0016757">
    <property type="term" value="F:glycosyltransferase activity"/>
    <property type="evidence" value="ECO:0007669"/>
    <property type="project" value="UniProtKB-KW"/>
</dbReference>
<keyword evidence="1 3" id="KW-0808">Transferase</keyword>
<dbReference type="PANTHER" id="PTHR46401">
    <property type="entry name" value="GLYCOSYLTRANSFERASE WBBK-RELATED"/>
    <property type="match status" value="1"/>
</dbReference>
<dbReference type="Pfam" id="PF00534">
    <property type="entry name" value="Glycos_transf_1"/>
    <property type="match status" value="1"/>
</dbReference>
<dbReference type="RefSeq" id="WP_374918440.1">
    <property type="nucleotide sequence ID" value="NZ_JBHFGJ010000001.1"/>
</dbReference>
<evidence type="ECO:0000313" key="4">
    <source>
        <dbReference type="Proteomes" id="UP001576726"/>
    </source>
</evidence>
<dbReference type="Proteomes" id="UP001576726">
    <property type="component" value="Unassembled WGS sequence"/>
</dbReference>
<organism evidence="3 4">
    <name type="scientific">Shewanella seohaensis</name>
    <dbReference type="NCBI Taxonomy" id="755175"/>
    <lineage>
        <taxon>Bacteria</taxon>
        <taxon>Pseudomonadati</taxon>
        <taxon>Pseudomonadota</taxon>
        <taxon>Gammaproteobacteria</taxon>
        <taxon>Alteromonadales</taxon>
        <taxon>Shewanellaceae</taxon>
        <taxon>Shewanella</taxon>
    </lineage>
</organism>
<protein>
    <submittedName>
        <fullName evidence="3">Glycosyltransferase</fullName>
        <ecNumber evidence="3">2.4.-.-</ecNumber>
    </submittedName>
</protein>
<name>A0ABV4VRR0_9GAMM</name>
<evidence type="ECO:0000256" key="1">
    <source>
        <dbReference type="ARBA" id="ARBA00022679"/>
    </source>
</evidence>
<dbReference type="SUPFAM" id="SSF53756">
    <property type="entry name" value="UDP-Glycosyltransferase/glycogen phosphorylase"/>
    <property type="match status" value="1"/>
</dbReference>
<dbReference type="EMBL" id="JBHFGJ010000001">
    <property type="protein sequence ID" value="MFB2651857.1"/>
    <property type="molecule type" value="Genomic_DNA"/>
</dbReference>
<evidence type="ECO:0000313" key="3">
    <source>
        <dbReference type="EMBL" id="MFB2651857.1"/>
    </source>
</evidence>
<proteinExistence type="predicted"/>
<dbReference type="EC" id="2.4.-.-" evidence="3"/>
<feature type="domain" description="Glycosyl transferase family 1" evidence="2">
    <location>
        <begin position="205"/>
        <end position="349"/>
    </location>
</feature>
<evidence type="ECO:0000259" key="2">
    <source>
        <dbReference type="Pfam" id="PF00534"/>
    </source>
</evidence>
<sequence length="383" mass="43463">MSGYKIIINASNIKYGGGLQVAVSVISSLINNSRSIDFCFVVSQCVFDELAASGVPVSNITNVYIVTFEPFNVTLMLSSLFKFKTIEKSFEPDLIFTIFGPGYYHSNSAINLVGFANAWLVQPRSKAYSIYSLRNRLLNKLKNYVLARLLYKSDCFYITESNAIAADFCEHFGAPSTQISVISNCLSHYFTKEYCLNPFDYLLEDDRFKFVTITRNYPHKNLKVIPLIGKVLHSYGFRFVFVVTLSQSEYNAMSDDFKKYTINVGSVSIVDCPKLYDRCDALFLPTLIECFSVSYLEAMYKRLPIATSDLAFAREVCPSGTYYFDPYDYLSISSSLMKLITENSSKNKCNVIEVFDQEVVSLYGSNETRVDKYVNLMRSLLRG</sequence>
<keyword evidence="3" id="KW-0328">Glycosyltransferase</keyword>
<keyword evidence="4" id="KW-1185">Reference proteome</keyword>
<reference evidence="3 4" key="1">
    <citation type="submission" date="2024-09" db="EMBL/GenBank/DDBJ databases">
        <authorList>
            <person name="Zhang Y."/>
        </authorList>
    </citation>
    <scope>NUCLEOTIDE SEQUENCE [LARGE SCALE GENOMIC DNA]</scope>
    <source>
        <strain evidence="3 4">SH314</strain>
    </source>
</reference>
<gene>
    <name evidence="3" type="ORF">ACE02L_03805</name>
</gene>
<comment type="caution">
    <text evidence="3">The sequence shown here is derived from an EMBL/GenBank/DDBJ whole genome shotgun (WGS) entry which is preliminary data.</text>
</comment>
<dbReference type="PANTHER" id="PTHR46401:SF2">
    <property type="entry name" value="GLYCOSYLTRANSFERASE WBBK-RELATED"/>
    <property type="match status" value="1"/>
</dbReference>
<accession>A0ABV4VRR0</accession>